<gene>
    <name evidence="12" type="ORF">DAKH74_056750</name>
</gene>
<dbReference type="SFLD" id="SFLDS00052">
    <property type="entry name" value="Ferric_Reductase_Domain"/>
    <property type="match status" value="1"/>
</dbReference>
<dbReference type="Proteomes" id="UP001377567">
    <property type="component" value="Unassembled WGS sequence"/>
</dbReference>
<feature type="transmembrane region" description="Helical" evidence="10">
    <location>
        <begin position="126"/>
        <end position="146"/>
    </location>
</feature>
<evidence type="ECO:0000256" key="4">
    <source>
        <dbReference type="ARBA" id="ARBA00022827"/>
    </source>
</evidence>
<organism evidence="12 13">
    <name type="scientific">Maudiozyma humilis</name>
    <name type="common">Sour dough yeast</name>
    <name type="synonym">Kazachstania humilis</name>
    <dbReference type="NCBI Taxonomy" id="51915"/>
    <lineage>
        <taxon>Eukaryota</taxon>
        <taxon>Fungi</taxon>
        <taxon>Dikarya</taxon>
        <taxon>Ascomycota</taxon>
        <taxon>Saccharomycotina</taxon>
        <taxon>Saccharomycetes</taxon>
        <taxon>Saccharomycetales</taxon>
        <taxon>Saccharomycetaceae</taxon>
        <taxon>Maudiozyma</taxon>
    </lineage>
</organism>
<evidence type="ECO:0000256" key="6">
    <source>
        <dbReference type="ARBA" id="ARBA00022989"/>
    </source>
</evidence>
<proteinExistence type="predicted"/>
<dbReference type="Pfam" id="PF01794">
    <property type="entry name" value="Ferric_reduct"/>
    <property type="match status" value="1"/>
</dbReference>
<keyword evidence="9 10" id="KW-0472">Membrane</keyword>
<keyword evidence="6 10" id="KW-1133">Transmembrane helix</keyword>
<evidence type="ECO:0000256" key="2">
    <source>
        <dbReference type="ARBA" id="ARBA00022630"/>
    </source>
</evidence>
<dbReference type="AlphaFoldDB" id="A0AAV5S5P9"/>
<reference evidence="12 13" key="1">
    <citation type="journal article" date="2023" name="Elife">
        <title>Identification of key yeast species and microbe-microbe interactions impacting larval growth of Drosophila in the wild.</title>
        <authorList>
            <person name="Mure A."/>
            <person name="Sugiura Y."/>
            <person name="Maeda R."/>
            <person name="Honda K."/>
            <person name="Sakurai N."/>
            <person name="Takahashi Y."/>
            <person name="Watada M."/>
            <person name="Katoh T."/>
            <person name="Gotoh A."/>
            <person name="Gotoh Y."/>
            <person name="Taniguchi I."/>
            <person name="Nakamura K."/>
            <person name="Hayashi T."/>
            <person name="Katayama T."/>
            <person name="Uemura T."/>
            <person name="Hattori Y."/>
        </authorList>
    </citation>
    <scope>NUCLEOTIDE SEQUENCE [LARGE SCALE GENOMIC DNA]</scope>
    <source>
        <strain evidence="12 13">KH-74</strain>
    </source>
</reference>
<dbReference type="PANTHER" id="PTHR11972:SF178">
    <property type="entry name" value="FERRIC REDUCTASE TRANSMEMBRANE COMPONENT 8-RELATED"/>
    <property type="match status" value="1"/>
</dbReference>
<feature type="transmembrane region" description="Helical" evidence="10">
    <location>
        <begin position="97"/>
        <end position="114"/>
    </location>
</feature>
<feature type="transmembrane region" description="Helical" evidence="10">
    <location>
        <begin position="313"/>
        <end position="332"/>
    </location>
</feature>
<evidence type="ECO:0000256" key="8">
    <source>
        <dbReference type="ARBA" id="ARBA00023065"/>
    </source>
</evidence>
<dbReference type="GO" id="GO:0005886">
    <property type="term" value="C:plasma membrane"/>
    <property type="evidence" value="ECO:0007669"/>
    <property type="project" value="TreeGrafter"/>
</dbReference>
<accession>A0AAV5S5P9</accession>
<keyword evidence="4" id="KW-0274">FAD</keyword>
<protein>
    <submittedName>
        <fullName evidence="12">Ferric-chelate reductase</fullName>
    </submittedName>
</protein>
<dbReference type="SFLD" id="SFLDF00463">
    <property type="entry name" value="AIM14"/>
    <property type="match status" value="1"/>
</dbReference>
<dbReference type="EMBL" id="BTGD01000025">
    <property type="protein sequence ID" value="GMM59058.1"/>
    <property type="molecule type" value="Genomic_DNA"/>
</dbReference>
<keyword evidence="7" id="KW-0560">Oxidoreductase</keyword>
<keyword evidence="13" id="KW-1185">Reference proteome</keyword>
<keyword evidence="8" id="KW-0813">Transport</keyword>
<dbReference type="PANTHER" id="PTHR11972">
    <property type="entry name" value="NADPH OXIDASE"/>
    <property type="match status" value="1"/>
</dbReference>
<keyword evidence="8" id="KW-0406">Ion transport</keyword>
<feature type="transmembrane region" description="Helical" evidence="10">
    <location>
        <begin position="152"/>
        <end position="170"/>
    </location>
</feature>
<keyword evidence="3 10" id="KW-0812">Transmembrane</keyword>
<dbReference type="SFLD" id="SFLDG01168">
    <property type="entry name" value="Ferric_reductase_subgroup_(FRE"/>
    <property type="match status" value="1"/>
</dbReference>
<evidence type="ECO:0000313" key="13">
    <source>
        <dbReference type="Proteomes" id="UP001377567"/>
    </source>
</evidence>
<comment type="caution">
    <text evidence="12">The sequence shown here is derived from an EMBL/GenBank/DDBJ whole genome shotgun (WGS) entry which is preliminary data.</text>
</comment>
<evidence type="ECO:0000256" key="5">
    <source>
        <dbReference type="ARBA" id="ARBA00022982"/>
    </source>
</evidence>
<evidence type="ECO:0000256" key="3">
    <source>
        <dbReference type="ARBA" id="ARBA00022692"/>
    </source>
</evidence>
<feature type="transmembrane region" description="Helical" evidence="10">
    <location>
        <begin position="64"/>
        <end position="82"/>
    </location>
</feature>
<evidence type="ECO:0000259" key="11">
    <source>
        <dbReference type="Pfam" id="PF01794"/>
    </source>
</evidence>
<evidence type="ECO:0000313" key="12">
    <source>
        <dbReference type="EMBL" id="GMM59058.1"/>
    </source>
</evidence>
<evidence type="ECO:0000256" key="9">
    <source>
        <dbReference type="ARBA" id="ARBA00023136"/>
    </source>
</evidence>
<sequence length="598" mass="68403">MCLFWCTLCYVTVMYGSKADLLNITKRLGRVAVALMPPLLFMTLRPSPLPRTLYLRVLPIHKWISRVVVLASLLHSILYAYYMCWKGVFWMKIKKPANVYGVVAMALFILIGVTSIRKFRRLNFRVFYYVHYVSTWLTVILIHFHARPGVPYYTTMNCAILLFQICYRLYYTEKVRAIVIPISPTLSLFEFPMSGLKKKPILPSGHVRISHYHSNVVKRCLFQLVPFQHPYTIASLPDDDTVKLIIRNGQFKTRNNDEYYVTGAFEPVLNFLEKTNDVQEYLRLQKNNSNPFKVNSLGLLHSPLHYVVNARKVLICIGGSAISFGLPLLRVLNFNGVMVRLLWVIRDFKDLRLLQYFKNNFEGMEIYISGDFDSEQDIQLDYDDRATEPPEAPSLLSPGHETCALNPRNNSISYGSMRSNSFTQLTDTPEDDEVDFTNSFRLKKNKSLSQLRLDYRMSESQQKKVSGSAFRKDVVLETPSCTSHACPRVINTIDDEESAIQTDDSSNQKIKVPSGVKIYCGRPNLNELDYAWCLEQDCDDADDDDECCQHKFGGSLHANVEKLSQVWVVAAGPDGLVESTRHWATDGGLHFHAESFAV</sequence>
<name>A0AAV5S5P9_MAUHU</name>
<dbReference type="InterPro" id="IPR050369">
    <property type="entry name" value="RBOH/FRE"/>
</dbReference>
<evidence type="ECO:0000256" key="1">
    <source>
        <dbReference type="ARBA" id="ARBA00004141"/>
    </source>
</evidence>
<keyword evidence="2" id="KW-0285">Flavoprotein</keyword>
<dbReference type="InterPro" id="IPR013130">
    <property type="entry name" value="Fe3_Rdtase_TM_dom"/>
</dbReference>
<evidence type="ECO:0000256" key="10">
    <source>
        <dbReference type="SAM" id="Phobius"/>
    </source>
</evidence>
<dbReference type="GO" id="GO:0033215">
    <property type="term" value="P:reductive iron assimilation"/>
    <property type="evidence" value="ECO:0007669"/>
    <property type="project" value="TreeGrafter"/>
</dbReference>
<dbReference type="CDD" id="cd06186">
    <property type="entry name" value="NOX_Duox_like_FAD_NADP"/>
    <property type="match status" value="1"/>
</dbReference>
<feature type="domain" description="Ferric oxidoreductase" evidence="11">
    <location>
        <begin position="28"/>
        <end position="141"/>
    </location>
</feature>
<dbReference type="GO" id="GO:0000293">
    <property type="term" value="F:ferric-chelate reductase activity"/>
    <property type="evidence" value="ECO:0007669"/>
    <property type="project" value="TreeGrafter"/>
</dbReference>
<keyword evidence="5" id="KW-0249">Electron transport</keyword>
<evidence type="ECO:0000256" key="7">
    <source>
        <dbReference type="ARBA" id="ARBA00023002"/>
    </source>
</evidence>
<comment type="subcellular location">
    <subcellularLocation>
        <location evidence="1">Membrane</location>
        <topology evidence="1">Multi-pass membrane protein</topology>
    </subcellularLocation>
</comment>